<keyword evidence="5" id="KW-0677">Repeat</keyword>
<name>A0AAD9D9K6_9STRA</name>
<evidence type="ECO:0000256" key="7">
    <source>
        <dbReference type="ARBA" id="ARBA00023136"/>
    </source>
</evidence>
<comment type="similarity">
    <text evidence="2 9">Belongs to the mitochondrial carrier (TC 2.A.29) family.</text>
</comment>
<evidence type="ECO:0000256" key="4">
    <source>
        <dbReference type="ARBA" id="ARBA00022692"/>
    </source>
</evidence>
<dbReference type="PROSITE" id="PS50920">
    <property type="entry name" value="SOLCAR"/>
    <property type="match status" value="3"/>
</dbReference>
<dbReference type="Pfam" id="PF00153">
    <property type="entry name" value="Mito_carr"/>
    <property type="match status" value="3"/>
</dbReference>
<dbReference type="SUPFAM" id="SSF103506">
    <property type="entry name" value="Mitochondrial carrier"/>
    <property type="match status" value="1"/>
</dbReference>
<dbReference type="AlphaFoldDB" id="A0AAD9D9K6"/>
<protein>
    <submittedName>
        <fullName evidence="10">Mitochondrial carrier protein</fullName>
    </submittedName>
</protein>
<dbReference type="InterPro" id="IPR018108">
    <property type="entry name" value="MCP_transmembrane"/>
</dbReference>
<evidence type="ECO:0000256" key="3">
    <source>
        <dbReference type="ARBA" id="ARBA00022448"/>
    </source>
</evidence>
<feature type="repeat" description="Solcar" evidence="8">
    <location>
        <begin position="1"/>
        <end position="113"/>
    </location>
</feature>
<reference evidence="10" key="1">
    <citation type="submission" date="2023-06" db="EMBL/GenBank/DDBJ databases">
        <title>Survivors Of The Sea: Transcriptome response of Skeletonema marinoi to long-term dormancy.</title>
        <authorList>
            <person name="Pinder M.I.M."/>
            <person name="Kourtchenko O."/>
            <person name="Robertson E.K."/>
            <person name="Larsson T."/>
            <person name="Maumus F."/>
            <person name="Osuna-Cruz C.M."/>
            <person name="Vancaester E."/>
            <person name="Stenow R."/>
            <person name="Vandepoele K."/>
            <person name="Ploug H."/>
            <person name="Bruchert V."/>
            <person name="Godhe A."/>
            <person name="Topel M."/>
        </authorList>
    </citation>
    <scope>NUCLEOTIDE SEQUENCE</scope>
    <source>
        <strain evidence="10">R05AC</strain>
    </source>
</reference>
<evidence type="ECO:0000256" key="1">
    <source>
        <dbReference type="ARBA" id="ARBA00004141"/>
    </source>
</evidence>
<dbReference type="GO" id="GO:0016020">
    <property type="term" value="C:membrane"/>
    <property type="evidence" value="ECO:0007669"/>
    <property type="project" value="UniProtKB-SubCell"/>
</dbReference>
<keyword evidence="4 8" id="KW-0812">Transmembrane</keyword>
<proteinExistence type="inferred from homology"/>
<evidence type="ECO:0000256" key="6">
    <source>
        <dbReference type="ARBA" id="ARBA00022989"/>
    </source>
</evidence>
<dbReference type="PANTHER" id="PTHR45683">
    <property type="entry name" value="MITOCHONDRIAL NICOTINAMIDE ADENINE DINUCLEOTIDE TRANSPORTER 1-RELATED-RELATED"/>
    <property type="match status" value="1"/>
</dbReference>
<sequence>MSSFLAGIAGGASSTILLYPLDLIKVRMQVDENNRRNVSSSDTKLLQERPLAKIHHQPSANNTANPRTICTTVRGVIKHEGYKGLYRGLTPALIGSAASWGGFFILYEELKLQLLQRKRQSAATLLSQQQSYTSSDGGQYMISKDMHVDEEIDINTNITQQSKEEKITLGPLEHFSASCLAGACMVVCTNPIWLIKTRLQLQNSNLHQQLSTPSAASTVVSSTTTTAAAQQLPKQQVKPPYRGLIHAAYTIVKEEGILALYKGSIPAMMLVSHGGIQFVAYEFLKGHFANFTNNNGSNQWKKGERRGAGTPIGERLRDSCGYLVMGAASKFIASTITYPIQVIKTRLQQRSQVVEFSEATGEIIVTKREYAGVADCVGRIWRNEGFVGFFKGCVTNAIRVAPSAAITFVTYEFVLDVLTEER</sequence>
<dbReference type="GO" id="GO:0055085">
    <property type="term" value="P:transmembrane transport"/>
    <property type="evidence" value="ECO:0007669"/>
    <property type="project" value="InterPro"/>
</dbReference>
<keyword evidence="3 9" id="KW-0813">Transport</keyword>
<comment type="caution">
    <text evidence="10">The sequence shown here is derived from an EMBL/GenBank/DDBJ whole genome shotgun (WGS) entry which is preliminary data.</text>
</comment>
<keyword evidence="6" id="KW-1133">Transmembrane helix</keyword>
<dbReference type="GO" id="GO:0006862">
    <property type="term" value="P:nucleotide transport"/>
    <property type="evidence" value="ECO:0007669"/>
    <property type="project" value="InterPro"/>
</dbReference>
<evidence type="ECO:0000313" key="11">
    <source>
        <dbReference type="Proteomes" id="UP001224775"/>
    </source>
</evidence>
<evidence type="ECO:0000256" key="9">
    <source>
        <dbReference type="RuleBase" id="RU000488"/>
    </source>
</evidence>
<dbReference type="EMBL" id="JATAAI010000019">
    <property type="protein sequence ID" value="KAK1739122.1"/>
    <property type="molecule type" value="Genomic_DNA"/>
</dbReference>
<evidence type="ECO:0000256" key="5">
    <source>
        <dbReference type="ARBA" id="ARBA00022737"/>
    </source>
</evidence>
<accession>A0AAD9D9K6</accession>
<feature type="repeat" description="Solcar" evidence="8">
    <location>
        <begin position="169"/>
        <end position="287"/>
    </location>
</feature>
<evidence type="ECO:0000256" key="2">
    <source>
        <dbReference type="ARBA" id="ARBA00006375"/>
    </source>
</evidence>
<gene>
    <name evidence="10" type="ORF">QTG54_010438</name>
</gene>
<dbReference type="InterPro" id="IPR023395">
    <property type="entry name" value="MCP_dom_sf"/>
</dbReference>
<organism evidence="10 11">
    <name type="scientific">Skeletonema marinoi</name>
    <dbReference type="NCBI Taxonomy" id="267567"/>
    <lineage>
        <taxon>Eukaryota</taxon>
        <taxon>Sar</taxon>
        <taxon>Stramenopiles</taxon>
        <taxon>Ochrophyta</taxon>
        <taxon>Bacillariophyta</taxon>
        <taxon>Coscinodiscophyceae</taxon>
        <taxon>Thalassiosirophycidae</taxon>
        <taxon>Thalassiosirales</taxon>
        <taxon>Skeletonemataceae</taxon>
        <taxon>Skeletonema</taxon>
        <taxon>Skeletonema marinoi-dohrnii complex</taxon>
    </lineage>
</organism>
<evidence type="ECO:0000256" key="8">
    <source>
        <dbReference type="PROSITE-ProRule" id="PRU00282"/>
    </source>
</evidence>
<dbReference type="Gene3D" id="1.50.40.10">
    <property type="entry name" value="Mitochondrial carrier domain"/>
    <property type="match status" value="2"/>
</dbReference>
<dbReference type="InterPro" id="IPR044712">
    <property type="entry name" value="SLC25A32-like"/>
</dbReference>
<evidence type="ECO:0000313" key="10">
    <source>
        <dbReference type="EMBL" id="KAK1739122.1"/>
    </source>
</evidence>
<keyword evidence="7 8" id="KW-0472">Membrane</keyword>
<dbReference type="Proteomes" id="UP001224775">
    <property type="component" value="Unassembled WGS sequence"/>
</dbReference>
<feature type="repeat" description="Solcar" evidence="8">
    <location>
        <begin position="317"/>
        <end position="417"/>
    </location>
</feature>
<comment type="subcellular location">
    <subcellularLocation>
        <location evidence="1">Membrane</location>
        <topology evidence="1">Multi-pass membrane protein</topology>
    </subcellularLocation>
</comment>
<keyword evidence="11" id="KW-1185">Reference proteome</keyword>